<accession>A0A1Q6R376</accession>
<dbReference type="RefSeq" id="WP_303680211.1">
    <property type="nucleotide sequence ID" value="NZ_MNTG01000039.1"/>
</dbReference>
<comment type="caution">
    <text evidence="1">The sequence shown here is derived from an EMBL/GenBank/DDBJ whole genome shotgun (WGS) entry which is preliminary data.</text>
</comment>
<reference evidence="1 2" key="1">
    <citation type="journal article" date="2016" name="Nat. Biotechnol.">
        <title>Measurement of bacterial replication rates in microbial communities.</title>
        <authorList>
            <person name="Brown C.T."/>
            <person name="Olm M.R."/>
            <person name="Thomas B.C."/>
            <person name="Banfield J.F."/>
        </authorList>
    </citation>
    <scope>NUCLEOTIDE SEQUENCE [LARGE SCALE GENOMIC DNA]</scope>
    <source>
        <strain evidence="1">46_33</strain>
    </source>
</reference>
<dbReference type="AlphaFoldDB" id="A0A1Q6R376"/>
<evidence type="ECO:0000313" key="1">
    <source>
        <dbReference type="EMBL" id="OLA36803.1"/>
    </source>
</evidence>
<dbReference type="EMBL" id="MNTG01000039">
    <property type="protein sequence ID" value="OLA36803.1"/>
    <property type="molecule type" value="Genomic_DNA"/>
</dbReference>
<organism evidence="1 2">
    <name type="scientific">Phascolarctobacterium succinatutens</name>
    <dbReference type="NCBI Taxonomy" id="626940"/>
    <lineage>
        <taxon>Bacteria</taxon>
        <taxon>Bacillati</taxon>
        <taxon>Bacillota</taxon>
        <taxon>Negativicutes</taxon>
        <taxon>Acidaminococcales</taxon>
        <taxon>Acidaminococcaceae</taxon>
        <taxon>Phascolarctobacterium</taxon>
    </lineage>
</organism>
<evidence type="ECO:0000313" key="2">
    <source>
        <dbReference type="Proteomes" id="UP000186777"/>
    </source>
</evidence>
<dbReference type="Proteomes" id="UP000186777">
    <property type="component" value="Unassembled WGS sequence"/>
</dbReference>
<name>A0A1Q6R376_9FIRM</name>
<sequence length="219" mass="25819">MNSIDWNNVVIREDCPVKFEVLPREAGWADVNCCINAIEFTSYVATIWHTSIPTGLLETAYFFLDYDNRHEEFFVEIEEYEGVFVDNDGNEWADVPEKVRFVWDEEPSIYEWNISFDLQYFHKPDAMLNIIVKRSSDSENKTYKFNVWLSDFAYAVAKCFTECLKKYGINTYHFYTWTDDINIRQLLVVKAFAIGLLSKGDEVLNLNFEDELKLLQLDM</sequence>
<proteinExistence type="predicted"/>
<dbReference type="STRING" id="626940.BHW43_08430"/>
<gene>
    <name evidence="1" type="ORF">BHW43_08430</name>
</gene>
<protein>
    <submittedName>
        <fullName evidence="1">Uncharacterized protein</fullName>
    </submittedName>
</protein>